<feature type="transmembrane region" description="Helical" evidence="6">
    <location>
        <begin position="742"/>
        <end position="764"/>
    </location>
</feature>
<evidence type="ECO:0000256" key="4">
    <source>
        <dbReference type="ARBA" id="ARBA00022989"/>
    </source>
</evidence>
<keyword evidence="10" id="KW-1185">Reference proteome</keyword>
<feature type="domain" description="ABC3 transporter permease C-terminal" evidence="7">
    <location>
        <begin position="701"/>
        <end position="814"/>
    </location>
</feature>
<feature type="domain" description="MacB-like periplasmic core" evidence="8">
    <location>
        <begin position="510"/>
        <end position="665"/>
    </location>
</feature>
<dbReference type="RefSeq" id="WP_163606029.1">
    <property type="nucleotide sequence ID" value="NZ_JAABOO010000001.1"/>
</dbReference>
<keyword evidence="3 6" id="KW-0812">Transmembrane</keyword>
<reference evidence="9 10" key="1">
    <citation type="submission" date="2020-01" db="EMBL/GenBank/DDBJ databases">
        <title>Leptobacterium flavescens.</title>
        <authorList>
            <person name="Wang G."/>
        </authorList>
    </citation>
    <scope>NUCLEOTIDE SEQUENCE [LARGE SCALE GENOMIC DNA]</scope>
    <source>
        <strain evidence="9 10">KCTC 22160</strain>
    </source>
</reference>
<feature type="transmembrane region" description="Helical" evidence="6">
    <location>
        <begin position="784"/>
        <end position="804"/>
    </location>
</feature>
<feature type="transmembrane region" description="Helical" evidence="6">
    <location>
        <begin position="356"/>
        <end position="374"/>
    </location>
</feature>
<dbReference type="Proteomes" id="UP000468581">
    <property type="component" value="Unassembled WGS sequence"/>
</dbReference>
<organism evidence="9 10">
    <name type="scientific">Leptobacterium flavescens</name>
    <dbReference type="NCBI Taxonomy" id="472055"/>
    <lineage>
        <taxon>Bacteria</taxon>
        <taxon>Pseudomonadati</taxon>
        <taxon>Bacteroidota</taxon>
        <taxon>Flavobacteriia</taxon>
        <taxon>Flavobacteriales</taxon>
        <taxon>Flavobacteriaceae</taxon>
        <taxon>Leptobacterium</taxon>
    </lineage>
</organism>
<feature type="transmembrane region" description="Helical" evidence="6">
    <location>
        <begin position="701"/>
        <end position="722"/>
    </location>
</feature>
<proteinExistence type="predicted"/>
<evidence type="ECO:0000313" key="9">
    <source>
        <dbReference type="EMBL" id="NER13026.1"/>
    </source>
</evidence>
<dbReference type="InterPro" id="IPR050250">
    <property type="entry name" value="Macrolide_Exporter_MacB"/>
</dbReference>
<dbReference type="PANTHER" id="PTHR30572:SF18">
    <property type="entry name" value="ABC-TYPE MACROLIDE FAMILY EXPORT SYSTEM PERMEASE COMPONENT 2"/>
    <property type="match status" value="1"/>
</dbReference>
<dbReference type="InterPro" id="IPR003838">
    <property type="entry name" value="ABC3_permease_C"/>
</dbReference>
<feature type="transmembrane region" description="Helical" evidence="6">
    <location>
        <begin position="442"/>
        <end position="462"/>
    </location>
</feature>
<feature type="domain" description="MacB-like periplasmic core" evidence="8">
    <location>
        <begin position="20"/>
        <end position="255"/>
    </location>
</feature>
<dbReference type="GO" id="GO:0022857">
    <property type="term" value="F:transmembrane transporter activity"/>
    <property type="evidence" value="ECO:0007669"/>
    <property type="project" value="TreeGrafter"/>
</dbReference>
<evidence type="ECO:0000256" key="6">
    <source>
        <dbReference type="SAM" id="Phobius"/>
    </source>
</evidence>
<keyword evidence="4 6" id="KW-1133">Transmembrane helix</keyword>
<evidence type="ECO:0000256" key="5">
    <source>
        <dbReference type="ARBA" id="ARBA00023136"/>
    </source>
</evidence>
<keyword evidence="2" id="KW-1003">Cell membrane</keyword>
<name>A0A6P0URM3_9FLAO</name>
<evidence type="ECO:0000259" key="7">
    <source>
        <dbReference type="Pfam" id="PF02687"/>
    </source>
</evidence>
<evidence type="ECO:0000313" key="10">
    <source>
        <dbReference type="Proteomes" id="UP000468581"/>
    </source>
</evidence>
<accession>A0A6P0URM3</accession>
<evidence type="ECO:0000256" key="1">
    <source>
        <dbReference type="ARBA" id="ARBA00004651"/>
    </source>
</evidence>
<gene>
    <name evidence="9" type="ORF">GWK08_06220</name>
</gene>
<evidence type="ECO:0000259" key="8">
    <source>
        <dbReference type="Pfam" id="PF12704"/>
    </source>
</evidence>
<keyword evidence="5 6" id="KW-0472">Membrane</keyword>
<feature type="transmembrane region" description="Helical" evidence="6">
    <location>
        <begin position="301"/>
        <end position="322"/>
    </location>
</feature>
<feature type="transmembrane region" description="Helical" evidence="6">
    <location>
        <begin position="21"/>
        <end position="42"/>
    </location>
</feature>
<feature type="domain" description="ABC3 transporter permease C-terminal" evidence="7">
    <location>
        <begin position="305"/>
        <end position="420"/>
    </location>
</feature>
<comment type="caution">
    <text evidence="9">The sequence shown here is derived from an EMBL/GenBank/DDBJ whole genome shotgun (WGS) entry which is preliminary data.</text>
</comment>
<dbReference type="InterPro" id="IPR025857">
    <property type="entry name" value="MacB_PCD"/>
</dbReference>
<dbReference type="EMBL" id="JAABOO010000001">
    <property type="protein sequence ID" value="NER13026.1"/>
    <property type="molecule type" value="Genomic_DNA"/>
</dbReference>
<protein>
    <submittedName>
        <fullName evidence="9">FtsX-like permease family protein</fullName>
    </submittedName>
</protein>
<dbReference type="Pfam" id="PF12704">
    <property type="entry name" value="MacB_PCD"/>
    <property type="match status" value="2"/>
</dbReference>
<feature type="transmembrane region" description="Helical" evidence="6">
    <location>
        <begin position="394"/>
        <end position="421"/>
    </location>
</feature>
<sequence>MLKYKFLLLYRSILKERSYSFINITGLVIGMVSFLLIAQYVIHETSYEDHIEDQDRIYRIGLDYSASGEEVFRSAENYPGAASFIKRNLPEIKEYVRLFDVGRKSNVVVSYQDEKGNLEEYKQKESFFADPSFLSVFSVKMALGDPETALNEPHSILISEDQASRYFGNGNPIGKVLRMQNDEYGDDFLLKVTGVFKKPKSSSHLKYDILISYSTLYSRGSYASDFFQNSWQRKHVHTYVQLNQGVDEDVFKSNLASLMKTHDHDLPQDHKRSFVVQSIKDIHLHSDLADENEANGNARSVYIFIVIGIAILLMAWINYINLATARSLTRAKEVGVQKVMGGQRRQLVGQFMMESFVFNGFAIALSVGILFYLSPFLSGFMGLEIGAFPVKQTIFWLLIAVLWIVGSVLSGWYPALILSSYKAVDVLKGKLSTSDRTASLRKSLVVFQFAASSVLITGTIIISDQINFMLSENLGFNPEQLLIVERAAGLPGEEEELKNSIDRFKRNLESLPGISLVSTAQSIPGKKMKRLFSLSEQGSVPGREITAQISGADYDFIQTLEMNLIAGRGLSRDISPSNEGVIITRSMAEKMGYKEPQDALDKIININGDDFAKPVVGVIEDYHHESLKKNTIPTMYWLNRYDGEYFFVKVKANAGLDTTVAGIEQKWTEAFPGNPFDYFFLEDYFNQQYLNDVRFKKLFNLFAWLSIFVGCLGLFNLSAYTVNQRIREVCMRKVLGAGTPHILLLLFRQFFGLIAIAVIIAVPFTIHILNGWLNGFAYRINIDAWAFILSTAAIFIVSTAAMSFQTIRAVKANPIDILKN</sequence>
<comment type="subcellular location">
    <subcellularLocation>
        <location evidence="1">Cell membrane</location>
        <topology evidence="1">Multi-pass membrane protein</topology>
    </subcellularLocation>
</comment>
<dbReference type="AlphaFoldDB" id="A0A6P0URM3"/>
<dbReference type="PANTHER" id="PTHR30572">
    <property type="entry name" value="MEMBRANE COMPONENT OF TRANSPORTER-RELATED"/>
    <property type="match status" value="1"/>
</dbReference>
<dbReference type="Pfam" id="PF02687">
    <property type="entry name" value="FtsX"/>
    <property type="match status" value="2"/>
</dbReference>
<dbReference type="GO" id="GO:0005886">
    <property type="term" value="C:plasma membrane"/>
    <property type="evidence" value="ECO:0007669"/>
    <property type="project" value="UniProtKB-SubCell"/>
</dbReference>
<evidence type="ECO:0000256" key="2">
    <source>
        <dbReference type="ARBA" id="ARBA00022475"/>
    </source>
</evidence>
<evidence type="ECO:0000256" key="3">
    <source>
        <dbReference type="ARBA" id="ARBA00022692"/>
    </source>
</evidence>